<dbReference type="PROSITE" id="PS00191">
    <property type="entry name" value="CYTOCHROME_B5_1"/>
    <property type="match status" value="1"/>
</dbReference>
<feature type="transmembrane region" description="Helical" evidence="17">
    <location>
        <begin position="75"/>
        <end position="94"/>
    </location>
</feature>
<dbReference type="CDD" id="cd03505">
    <property type="entry name" value="Delta9-FADS-like"/>
    <property type="match status" value="1"/>
</dbReference>
<dbReference type="EC" id="1.14.19.1" evidence="16"/>
<proteinExistence type="inferred from homology"/>
<keyword evidence="6 17" id="KW-0812">Transmembrane</keyword>
<dbReference type="OrthoDB" id="10260134at2759"/>
<dbReference type="AlphaFoldDB" id="A0A2B7Y6F8"/>
<accession>A0A2B7Y6F8</accession>
<protein>
    <recommendedName>
        <fullName evidence="16">Acyl-CoA desaturase</fullName>
        <ecNumber evidence="16">1.14.19.1</ecNumber>
    </recommendedName>
</protein>
<evidence type="ECO:0000256" key="15">
    <source>
        <dbReference type="ARBA" id="ARBA00023160"/>
    </source>
</evidence>
<reference evidence="19 20" key="1">
    <citation type="submission" date="2017-10" db="EMBL/GenBank/DDBJ databases">
        <title>Comparative genomics in systemic dimorphic fungi from Ajellomycetaceae.</title>
        <authorList>
            <person name="Munoz J.F."/>
            <person name="Mcewen J.G."/>
            <person name="Clay O.K."/>
            <person name="Cuomo C.A."/>
        </authorList>
    </citation>
    <scope>NUCLEOTIDE SEQUENCE [LARGE SCALE GENOMIC DNA]</scope>
    <source>
        <strain evidence="19 20">UAMH5409</strain>
    </source>
</reference>
<keyword evidence="9 16" id="KW-0249">Electron transport</keyword>
<dbReference type="SUPFAM" id="SSF55856">
    <property type="entry name" value="Cytochrome b5-like heme/steroid binding domain"/>
    <property type="match status" value="1"/>
</dbReference>
<name>A0A2B7Y6F8_9EURO</name>
<evidence type="ECO:0000313" key="20">
    <source>
        <dbReference type="Proteomes" id="UP000223968"/>
    </source>
</evidence>
<feature type="transmembrane region" description="Helical" evidence="17">
    <location>
        <begin position="189"/>
        <end position="211"/>
    </location>
</feature>
<evidence type="ECO:0000256" key="8">
    <source>
        <dbReference type="ARBA" id="ARBA00022832"/>
    </source>
</evidence>
<evidence type="ECO:0000256" key="13">
    <source>
        <dbReference type="ARBA" id="ARBA00023098"/>
    </source>
</evidence>
<evidence type="ECO:0000256" key="9">
    <source>
        <dbReference type="ARBA" id="ARBA00022982"/>
    </source>
</evidence>
<keyword evidence="12 16" id="KW-0408">Iron</keyword>
<dbReference type="GO" id="GO:0004768">
    <property type="term" value="F:stearoyl-CoA 9-desaturase activity"/>
    <property type="evidence" value="ECO:0007669"/>
    <property type="project" value="UniProtKB-UniRule"/>
</dbReference>
<dbReference type="Proteomes" id="UP000223968">
    <property type="component" value="Unassembled WGS sequence"/>
</dbReference>
<dbReference type="InterPro" id="IPR005804">
    <property type="entry name" value="FA_desaturase_dom"/>
</dbReference>
<dbReference type="InterPro" id="IPR001522">
    <property type="entry name" value="FADS-1_CS"/>
</dbReference>
<keyword evidence="13 16" id="KW-0443">Lipid metabolism</keyword>
<keyword evidence="11 16" id="KW-0560">Oxidoreductase</keyword>
<keyword evidence="8 16" id="KW-0276">Fatty acid metabolism</keyword>
<evidence type="ECO:0000256" key="16">
    <source>
        <dbReference type="PIRNR" id="PIRNR000345"/>
    </source>
</evidence>
<dbReference type="GO" id="GO:0005789">
    <property type="term" value="C:endoplasmic reticulum membrane"/>
    <property type="evidence" value="ECO:0007669"/>
    <property type="project" value="TreeGrafter"/>
</dbReference>
<evidence type="ECO:0000256" key="14">
    <source>
        <dbReference type="ARBA" id="ARBA00023136"/>
    </source>
</evidence>
<organism evidence="19 20">
    <name type="scientific">Helicocarpus griseus UAMH5409</name>
    <dbReference type="NCBI Taxonomy" id="1447875"/>
    <lineage>
        <taxon>Eukaryota</taxon>
        <taxon>Fungi</taxon>
        <taxon>Dikarya</taxon>
        <taxon>Ascomycota</taxon>
        <taxon>Pezizomycotina</taxon>
        <taxon>Eurotiomycetes</taxon>
        <taxon>Eurotiomycetidae</taxon>
        <taxon>Onygenales</taxon>
        <taxon>Ajellomycetaceae</taxon>
        <taxon>Helicocarpus</taxon>
    </lineage>
</organism>
<evidence type="ECO:0000256" key="5">
    <source>
        <dbReference type="ARBA" id="ARBA00022617"/>
    </source>
</evidence>
<dbReference type="InterPro" id="IPR001199">
    <property type="entry name" value="Cyt_B5-like_heme/steroid-bd"/>
</dbReference>
<gene>
    <name evidence="19" type="ORF">AJ79_01572</name>
</gene>
<evidence type="ECO:0000313" key="19">
    <source>
        <dbReference type="EMBL" id="PGH16699.1"/>
    </source>
</evidence>
<dbReference type="SMART" id="SM01117">
    <property type="entry name" value="Cyt-b5"/>
    <property type="match status" value="1"/>
</dbReference>
<evidence type="ECO:0000256" key="17">
    <source>
        <dbReference type="SAM" id="Phobius"/>
    </source>
</evidence>
<dbReference type="GO" id="GO:0005506">
    <property type="term" value="F:iron ion binding"/>
    <property type="evidence" value="ECO:0007669"/>
    <property type="project" value="TreeGrafter"/>
</dbReference>
<evidence type="ECO:0000256" key="1">
    <source>
        <dbReference type="ARBA" id="ARBA00004141"/>
    </source>
</evidence>
<feature type="transmembrane region" description="Helical" evidence="17">
    <location>
        <begin position="49"/>
        <end position="69"/>
    </location>
</feature>
<sequence length="431" mass="49597">MATSTFIKGVTLGEPISKEKHQLSKHDESAKEEREKCITLFNWYRRIHWLYMTQLVFIPLAGFIQAYWLPLHWQTAAFSVFYFYITGICITAGYHRLWAHRSYVASLPLRVYLAAFGAGAIEGSIKHWSAEHRAHHRYTDTDQDPYNVNRGVFHAHILWLLIRDDSRKIGRVDVADLRNDPLVSFQHRYYIPIAFAMGWAFPTIVAGLGWGDWYGGFIYAGILRTFFVNQATFCVNSVAHYLGDQPYDDKHTPRDHVLTSIITNGEGYHNFHHEFPSDYRNGIEWYHLDITKWMIKLWKVVGLASDLKTFRKNEIEKGKIQQARKKLDQKGKELDWGTAIDQLPVMEWNEFQRKVDEEGEVWIVIEGVVHDLAGFVKEHPGGRSLIQSTAGKDATAAFNGGIYDHSNAARNLLATMRVAILRGGGEVEIWK</sequence>
<keyword evidence="4 16" id="KW-0444">Lipid biosynthesis</keyword>
<dbReference type="PIRSF" id="PIRSF000345">
    <property type="entry name" value="OLE1"/>
    <property type="match status" value="1"/>
</dbReference>
<comment type="cofactor">
    <cofactor evidence="16">
        <name>Fe(2+)</name>
        <dbReference type="ChEBI" id="CHEBI:29033"/>
    </cofactor>
    <text evidence="16">Expected to bind 2 Fe(2+) ions per subunit.</text>
</comment>
<evidence type="ECO:0000256" key="7">
    <source>
        <dbReference type="ARBA" id="ARBA00022723"/>
    </source>
</evidence>
<dbReference type="InterPro" id="IPR009160">
    <property type="entry name" value="Acyl-CoA_deSatase_haem/ster-bd"/>
</dbReference>
<dbReference type="InterPro" id="IPR018506">
    <property type="entry name" value="Cyt_B5_heme-BS"/>
</dbReference>
<feature type="domain" description="Cytochrome b5 heme-binding" evidence="18">
    <location>
        <begin position="343"/>
        <end position="422"/>
    </location>
</feature>
<dbReference type="STRING" id="1447875.A0A2B7Y6F8"/>
<dbReference type="PROSITE" id="PS00476">
    <property type="entry name" value="FATTY_ACID_DESATUR_1"/>
    <property type="match status" value="1"/>
</dbReference>
<dbReference type="EMBL" id="PDNB01000015">
    <property type="protein sequence ID" value="PGH16699.1"/>
    <property type="molecule type" value="Genomic_DNA"/>
</dbReference>
<evidence type="ECO:0000256" key="3">
    <source>
        <dbReference type="ARBA" id="ARBA00022448"/>
    </source>
</evidence>
<dbReference type="GO" id="GO:0020037">
    <property type="term" value="F:heme binding"/>
    <property type="evidence" value="ECO:0007669"/>
    <property type="project" value="InterPro"/>
</dbReference>
<comment type="subcellular location">
    <subcellularLocation>
        <location evidence="1">Membrane</location>
        <topology evidence="1">Multi-pass membrane protein</topology>
    </subcellularLocation>
</comment>
<keyword evidence="20" id="KW-1185">Reference proteome</keyword>
<evidence type="ECO:0000259" key="18">
    <source>
        <dbReference type="PROSITE" id="PS50255"/>
    </source>
</evidence>
<dbReference type="PANTHER" id="PTHR11351:SF31">
    <property type="entry name" value="DESATURASE 1, ISOFORM A-RELATED"/>
    <property type="match status" value="1"/>
</dbReference>
<dbReference type="Gene3D" id="3.10.120.10">
    <property type="entry name" value="Cytochrome b5-like heme/steroid binding domain"/>
    <property type="match status" value="1"/>
</dbReference>
<keyword evidence="5 16" id="KW-0349">Heme</keyword>
<keyword evidence="14 17" id="KW-0472">Membrane</keyword>
<keyword evidence="3 16" id="KW-0813">Transport</keyword>
<comment type="caution">
    <text evidence="19">The sequence shown here is derived from an EMBL/GenBank/DDBJ whole genome shotgun (WGS) entry which is preliminary data.</text>
</comment>
<dbReference type="Pfam" id="PF00487">
    <property type="entry name" value="FA_desaturase"/>
    <property type="match status" value="1"/>
</dbReference>
<dbReference type="InterPro" id="IPR036400">
    <property type="entry name" value="Cyt_B5-like_heme/steroid_sf"/>
</dbReference>
<evidence type="ECO:0000256" key="11">
    <source>
        <dbReference type="ARBA" id="ARBA00023002"/>
    </source>
</evidence>
<evidence type="ECO:0000256" key="12">
    <source>
        <dbReference type="ARBA" id="ARBA00023004"/>
    </source>
</evidence>
<dbReference type="InterPro" id="IPR015876">
    <property type="entry name" value="Acyl-CoA_DS"/>
</dbReference>
<dbReference type="Pfam" id="PF00173">
    <property type="entry name" value="Cyt-b5"/>
    <property type="match status" value="1"/>
</dbReference>
<evidence type="ECO:0000256" key="6">
    <source>
        <dbReference type="ARBA" id="ARBA00022692"/>
    </source>
</evidence>
<dbReference type="PROSITE" id="PS50255">
    <property type="entry name" value="CYTOCHROME_B5_2"/>
    <property type="match status" value="1"/>
</dbReference>
<dbReference type="FunFam" id="3.10.120.10:FF:000004">
    <property type="entry name" value="Acyl-CoA desaturase"/>
    <property type="match status" value="1"/>
</dbReference>
<keyword evidence="10 17" id="KW-1133">Transmembrane helix</keyword>
<dbReference type="PRINTS" id="PR00075">
    <property type="entry name" value="FACDDSATRASE"/>
</dbReference>
<evidence type="ECO:0000256" key="2">
    <source>
        <dbReference type="ARBA" id="ARBA00009295"/>
    </source>
</evidence>
<comment type="similarity">
    <text evidence="2 16">Belongs to the fatty acid desaturase type 1 family.</text>
</comment>
<keyword evidence="15 16" id="KW-0275">Fatty acid biosynthesis</keyword>
<dbReference type="GO" id="GO:0006636">
    <property type="term" value="P:unsaturated fatty acid biosynthetic process"/>
    <property type="evidence" value="ECO:0007669"/>
    <property type="project" value="UniProtKB-UniRule"/>
</dbReference>
<evidence type="ECO:0000256" key="10">
    <source>
        <dbReference type="ARBA" id="ARBA00022989"/>
    </source>
</evidence>
<dbReference type="PANTHER" id="PTHR11351">
    <property type="entry name" value="ACYL-COA DESATURASE"/>
    <property type="match status" value="1"/>
</dbReference>
<comment type="function">
    <text evidence="16">Stearoyl-CoA desaturase that utilizes O(2) and electrons from reduced cytochrome b5 to introduce the first double bond into saturated fatty acyl-CoA substrates.</text>
</comment>
<evidence type="ECO:0000256" key="4">
    <source>
        <dbReference type="ARBA" id="ARBA00022516"/>
    </source>
</evidence>
<keyword evidence="7 16" id="KW-0479">Metal-binding</keyword>
<comment type="catalytic activity">
    <reaction evidence="16">
        <text>octadecanoyl-CoA + 2 Fe(II)-[cytochrome b5] + O2 + 2 H(+) = (9Z)-octadecenoyl-CoA + 2 Fe(III)-[cytochrome b5] + 2 H2O</text>
        <dbReference type="Rhea" id="RHEA:19721"/>
        <dbReference type="Rhea" id="RHEA-COMP:10438"/>
        <dbReference type="Rhea" id="RHEA-COMP:10439"/>
        <dbReference type="ChEBI" id="CHEBI:15377"/>
        <dbReference type="ChEBI" id="CHEBI:15378"/>
        <dbReference type="ChEBI" id="CHEBI:15379"/>
        <dbReference type="ChEBI" id="CHEBI:29033"/>
        <dbReference type="ChEBI" id="CHEBI:29034"/>
        <dbReference type="ChEBI" id="CHEBI:57387"/>
        <dbReference type="ChEBI" id="CHEBI:57394"/>
        <dbReference type="EC" id="1.14.19.1"/>
    </reaction>
</comment>